<dbReference type="EMBL" id="LR798336">
    <property type="protein sequence ID" value="CAB5224940.1"/>
    <property type="molecule type" value="Genomic_DNA"/>
</dbReference>
<name>A0A6J5NU89_9CAUD</name>
<protein>
    <submittedName>
        <fullName evidence="1">Uncharacterized protein</fullName>
    </submittedName>
</protein>
<organism evidence="1">
    <name type="scientific">uncultured Caudovirales phage</name>
    <dbReference type="NCBI Taxonomy" id="2100421"/>
    <lineage>
        <taxon>Viruses</taxon>
        <taxon>Duplodnaviria</taxon>
        <taxon>Heunggongvirae</taxon>
        <taxon>Uroviricota</taxon>
        <taxon>Caudoviricetes</taxon>
        <taxon>Peduoviridae</taxon>
        <taxon>Maltschvirus</taxon>
        <taxon>Maltschvirus maltsch</taxon>
    </lineage>
</organism>
<evidence type="ECO:0000313" key="2">
    <source>
        <dbReference type="EMBL" id="CAB5224940.1"/>
    </source>
</evidence>
<sequence>MIVYYNLQRFGESDQEYADRISVKCKKCGTDKKESIVRRRLFSMFPKAEVPSFSCDSSGYSYFYTVKLCDDCANRIANAFKEVADLYLGVNNNRDRGLSDGP</sequence>
<accession>A0A6J5NU89</accession>
<proteinExistence type="predicted"/>
<evidence type="ECO:0000313" key="1">
    <source>
        <dbReference type="EMBL" id="CAB4160881.1"/>
    </source>
</evidence>
<reference evidence="1" key="1">
    <citation type="submission" date="2020-04" db="EMBL/GenBank/DDBJ databases">
        <authorList>
            <person name="Chiriac C."/>
            <person name="Salcher M."/>
            <person name="Ghai R."/>
            <person name="Kavagutti S V."/>
        </authorList>
    </citation>
    <scope>NUCLEOTIDE SEQUENCE</scope>
</reference>
<dbReference type="EMBL" id="LR796712">
    <property type="protein sequence ID" value="CAB4160881.1"/>
    <property type="molecule type" value="Genomic_DNA"/>
</dbReference>
<gene>
    <name evidence="1" type="ORF">UFOVP733_16</name>
    <name evidence="2" type="ORF">UFOVP743_43</name>
</gene>